<dbReference type="Proteomes" id="UP000532194">
    <property type="component" value="Unassembled WGS sequence"/>
</dbReference>
<evidence type="ECO:0000313" key="3">
    <source>
        <dbReference type="Proteomes" id="UP000532194"/>
    </source>
</evidence>
<gene>
    <name evidence="2" type="ORF">G1C95_1097</name>
</gene>
<proteinExistence type="predicted"/>
<sequence length="98" mass="11377">MSNNDDNYARKTIRKDGCQYCARNPNLLCYTSREAAEQTIGMVEDKLTSIFNDQPKQKTIEYCRNCNYYHVKDAKGGRNDQQGTQGQNHQMAPTRHER</sequence>
<feature type="compositionally biased region" description="Polar residues" evidence="1">
    <location>
        <begin position="79"/>
        <end position="91"/>
    </location>
</feature>
<accession>A0A7Y0EP98</accession>
<dbReference type="EMBL" id="JAAIII010000003">
    <property type="protein sequence ID" value="NMM93910.1"/>
    <property type="molecule type" value="Genomic_DNA"/>
</dbReference>
<feature type="region of interest" description="Disordered" evidence="1">
    <location>
        <begin position="74"/>
        <end position="98"/>
    </location>
</feature>
<reference evidence="2 3" key="1">
    <citation type="submission" date="2020-02" db="EMBL/GenBank/DDBJ databases">
        <title>Characterization of phylogenetic diversity of novel bifidobacterial species isolated in Czech ZOOs.</title>
        <authorList>
            <person name="Lugli G.A."/>
            <person name="Vera N.B."/>
            <person name="Ventura M."/>
        </authorList>
    </citation>
    <scope>NUCLEOTIDE SEQUENCE [LARGE SCALE GENOMIC DNA]</scope>
    <source>
        <strain evidence="2 3">DSM 109957</strain>
    </source>
</reference>
<keyword evidence="3" id="KW-1185">Reference proteome</keyword>
<dbReference type="AlphaFoldDB" id="A0A7Y0EP98"/>
<protein>
    <submittedName>
        <fullName evidence="2">Uncharacterized protein</fullName>
    </submittedName>
</protein>
<name>A0A7Y0EP98_9BIFI</name>
<evidence type="ECO:0000256" key="1">
    <source>
        <dbReference type="SAM" id="MobiDB-lite"/>
    </source>
</evidence>
<comment type="caution">
    <text evidence="2">The sequence shown here is derived from an EMBL/GenBank/DDBJ whole genome shotgun (WGS) entry which is preliminary data.</text>
</comment>
<organism evidence="2 3">
    <name type="scientific">Bifidobacterium oedipodis</name>
    <dbReference type="NCBI Taxonomy" id="2675322"/>
    <lineage>
        <taxon>Bacteria</taxon>
        <taxon>Bacillati</taxon>
        <taxon>Actinomycetota</taxon>
        <taxon>Actinomycetes</taxon>
        <taxon>Bifidobacteriales</taxon>
        <taxon>Bifidobacteriaceae</taxon>
        <taxon>Bifidobacterium</taxon>
    </lineage>
</organism>
<dbReference type="RefSeq" id="WP_169171962.1">
    <property type="nucleotide sequence ID" value="NZ_JAAIII010000003.1"/>
</dbReference>
<evidence type="ECO:0000313" key="2">
    <source>
        <dbReference type="EMBL" id="NMM93910.1"/>
    </source>
</evidence>